<evidence type="ECO:0000313" key="2">
    <source>
        <dbReference type="Proteomes" id="UP000469870"/>
    </source>
</evidence>
<dbReference type="AlphaFoldDB" id="A0A844BWK8"/>
<reference evidence="1 2" key="1">
    <citation type="submission" date="2019-11" db="EMBL/GenBank/DDBJ databases">
        <title>Characterisation of Fundicoccus ignavus gen. nov. sp. nov., a novel genus of the family Aerococcaceae isolated from bulk tank milk.</title>
        <authorList>
            <person name="Siebert A."/>
            <person name="Huptas C."/>
            <person name="Wenning M."/>
            <person name="Scherer S."/>
            <person name="Doll E.V."/>
        </authorList>
    </citation>
    <scope>NUCLEOTIDE SEQUENCE [LARGE SCALE GENOMIC DNA]</scope>
    <source>
        <strain evidence="1 2">DSM 109653</strain>
    </source>
</reference>
<dbReference type="EMBL" id="WJQR01000009">
    <property type="protein sequence ID" value="MRI82293.1"/>
    <property type="molecule type" value="Genomic_DNA"/>
</dbReference>
<dbReference type="RefSeq" id="WP_153862410.1">
    <property type="nucleotide sequence ID" value="NZ_WJQR01000008.1"/>
</dbReference>
<name>A0A844BWK8_9LACT</name>
<protein>
    <submittedName>
        <fullName evidence="1">Uncharacterized protein</fullName>
    </submittedName>
</protein>
<comment type="caution">
    <text evidence="1">The sequence shown here is derived from an EMBL/GenBank/DDBJ whole genome shotgun (WGS) entry which is preliminary data.</text>
</comment>
<dbReference type="Proteomes" id="UP000469870">
    <property type="component" value="Unassembled WGS sequence"/>
</dbReference>
<gene>
    <name evidence="1" type="ORF">GIY11_09765</name>
</gene>
<accession>A0A844BWK8</accession>
<organism evidence="1 2">
    <name type="scientific">Fundicoccus ignavus</name>
    <dbReference type="NCBI Taxonomy" id="2664442"/>
    <lineage>
        <taxon>Bacteria</taxon>
        <taxon>Bacillati</taxon>
        <taxon>Bacillota</taxon>
        <taxon>Bacilli</taxon>
        <taxon>Lactobacillales</taxon>
        <taxon>Aerococcaceae</taxon>
        <taxon>Fundicoccus</taxon>
    </lineage>
</organism>
<proteinExistence type="predicted"/>
<sequence>MTDINTIKNLRNNHDKSINDIAQTLRINWRTAKKYADQPVWPKPIKQIKRGMMYDEKWGDIVSLWLEEDFRLPKKKDVPH</sequence>
<evidence type="ECO:0000313" key="1">
    <source>
        <dbReference type="EMBL" id="MRI82293.1"/>
    </source>
</evidence>